<dbReference type="Proteomes" id="UP000567293">
    <property type="component" value="Unassembled WGS sequence"/>
</dbReference>
<dbReference type="SFLD" id="SFLDF00280">
    <property type="entry name" value="coenzyme_PQQ_synthesis_protein"/>
    <property type="match status" value="1"/>
</dbReference>
<dbReference type="GO" id="GO:0016491">
    <property type="term" value="F:oxidoreductase activity"/>
    <property type="evidence" value="ECO:0007669"/>
    <property type="project" value="UniProtKB-KW"/>
</dbReference>
<dbReference type="Gene3D" id="3.20.20.70">
    <property type="entry name" value="Aldolase class I"/>
    <property type="match status" value="1"/>
</dbReference>
<dbReference type="GO" id="GO:1904047">
    <property type="term" value="F:S-adenosyl-L-methionine binding"/>
    <property type="evidence" value="ECO:0007669"/>
    <property type="project" value="UniProtKB-UniRule"/>
</dbReference>
<dbReference type="NCBIfam" id="TIGR02109">
    <property type="entry name" value="PQQ_syn_pqqE"/>
    <property type="match status" value="1"/>
</dbReference>
<comment type="similarity">
    <text evidence="8">Belongs to the radical SAM superfamily. PqqE family.</text>
</comment>
<dbReference type="InterPro" id="IPR013785">
    <property type="entry name" value="Aldolase_TIM"/>
</dbReference>
<dbReference type="EC" id="1.21.98.4" evidence="8"/>
<evidence type="ECO:0000256" key="8">
    <source>
        <dbReference type="HAMAP-Rule" id="MF_00660"/>
    </source>
</evidence>
<evidence type="ECO:0000256" key="1">
    <source>
        <dbReference type="ARBA" id="ARBA00022485"/>
    </source>
</evidence>
<keyword evidence="11" id="KW-1185">Reference proteome</keyword>
<dbReference type="SMART" id="SM00729">
    <property type="entry name" value="Elp3"/>
    <property type="match status" value="1"/>
</dbReference>
<organism evidence="10 11">
    <name type="scientific">Candidatus Acidiferrum panamense</name>
    <dbReference type="NCBI Taxonomy" id="2741543"/>
    <lineage>
        <taxon>Bacteria</taxon>
        <taxon>Pseudomonadati</taxon>
        <taxon>Acidobacteriota</taxon>
        <taxon>Terriglobia</taxon>
        <taxon>Candidatus Acidiferrales</taxon>
        <taxon>Candidatus Acidiferrum</taxon>
    </lineage>
</organism>
<evidence type="ECO:0000256" key="6">
    <source>
        <dbReference type="ARBA" id="ARBA00023004"/>
    </source>
</evidence>
<evidence type="ECO:0000256" key="3">
    <source>
        <dbReference type="ARBA" id="ARBA00022723"/>
    </source>
</evidence>
<sequence>MKYQPRALIAEVTHRCPLHCVYCSNPLEMRHRSEELSTEEWSLVFRQAGDLGLLQLHLTGGDPLARADLTELVRAGRSSGLYVNLITSGVGLDGARLDALIDAGLDHVQLSFQDMEEGPANEFAGARSHALKLRVAEMIRERRTAFTVNIVVHRRNLERLVEMIAFAERSGAQRLEIANVQYYGWAFRNREALLPTREQIARSIEIVEEARKRLKGRLRIDFVLPDYYAKYPKPCMNGWGHQQMLIDPAGRVLPCHAASIIPGLEFFRAPAHSLRWIWEDSPAFNRFRDESWMPEPCRTCERRSRDFGGCRCQALLLTGDAAATDPVCMLAPTHTVIEETLVRVNTKGGASPGQGWIYRIDPR</sequence>
<dbReference type="GO" id="GO:0018189">
    <property type="term" value="P:pyrroloquinoline quinone biosynthetic process"/>
    <property type="evidence" value="ECO:0007669"/>
    <property type="project" value="UniProtKB-UniRule"/>
</dbReference>
<feature type="binding site" evidence="8">
    <location>
        <position position="16"/>
    </location>
    <ligand>
        <name>[4Fe-4S] cluster</name>
        <dbReference type="ChEBI" id="CHEBI:49883"/>
        <note>4Fe-4S-S-AdoMet</note>
    </ligand>
</feature>
<keyword evidence="1 8" id="KW-0004">4Fe-4S</keyword>
<comment type="catalytic activity">
    <reaction evidence="8">
        <text>[PQQ precursor protein] + S-adenosyl-L-methionine = E-Y cross-linked-[PQQ precursor protein] + 5'-deoxyadenosine + L-methionine + H(+)</text>
        <dbReference type="Rhea" id="RHEA:56836"/>
        <dbReference type="Rhea" id="RHEA-COMP:14800"/>
        <dbReference type="Rhea" id="RHEA-COMP:14801"/>
        <dbReference type="ChEBI" id="CHEBI:15378"/>
        <dbReference type="ChEBI" id="CHEBI:17319"/>
        <dbReference type="ChEBI" id="CHEBI:57844"/>
        <dbReference type="ChEBI" id="CHEBI:59789"/>
        <dbReference type="ChEBI" id="CHEBI:141026"/>
        <dbReference type="ChEBI" id="CHEBI:141027"/>
        <dbReference type="EC" id="1.21.98.4"/>
    </reaction>
</comment>
<evidence type="ECO:0000313" key="10">
    <source>
        <dbReference type="EMBL" id="MBA0085060.1"/>
    </source>
</evidence>
<dbReference type="PANTHER" id="PTHR11228:SF7">
    <property type="entry name" value="PQQA PEPTIDE CYCLASE"/>
    <property type="match status" value="1"/>
</dbReference>
<dbReference type="InterPro" id="IPR011843">
    <property type="entry name" value="PQQ_synth_PqqE_bac"/>
</dbReference>
<comment type="function">
    <text evidence="8">Catalyzes the cross-linking of a glutamate residue and a tyrosine residue in the PqqA protein as part of the biosynthesis of pyrroloquinoline quinone (PQQ).</text>
</comment>
<keyword evidence="3 8" id="KW-0479">Metal-binding</keyword>
<dbReference type="UniPathway" id="UPA00539"/>
<dbReference type="PANTHER" id="PTHR11228">
    <property type="entry name" value="RADICAL SAM DOMAIN PROTEIN"/>
    <property type="match status" value="1"/>
</dbReference>
<dbReference type="Pfam" id="PF04055">
    <property type="entry name" value="Radical_SAM"/>
    <property type="match status" value="1"/>
</dbReference>
<keyword evidence="7 8" id="KW-0411">Iron-sulfur</keyword>
<dbReference type="SFLD" id="SFLDG01386">
    <property type="entry name" value="main_SPASM_domain-containing"/>
    <property type="match status" value="1"/>
</dbReference>
<keyword evidence="4 8" id="KW-0884">PQQ biosynthesis</keyword>
<dbReference type="GO" id="GO:0009975">
    <property type="term" value="F:cyclase activity"/>
    <property type="evidence" value="ECO:0007669"/>
    <property type="project" value="UniProtKB-UniRule"/>
</dbReference>
<dbReference type="PIRSF" id="PIRSF037420">
    <property type="entry name" value="PQQ_syn_pqqE"/>
    <property type="match status" value="1"/>
</dbReference>
<comment type="pathway">
    <text evidence="8">Cofactor biosynthesis; pyrroloquinoline quinone biosynthesis.</text>
</comment>
<evidence type="ECO:0000259" key="9">
    <source>
        <dbReference type="PROSITE" id="PS51918"/>
    </source>
</evidence>
<dbReference type="CDD" id="cd01335">
    <property type="entry name" value="Radical_SAM"/>
    <property type="match status" value="1"/>
</dbReference>
<protein>
    <recommendedName>
        <fullName evidence="8">PqqA peptide cyclase</fullName>
        <ecNumber evidence="8">1.21.98.4</ecNumber>
    </recommendedName>
    <alternativeName>
        <fullName evidence="8">Coenzyme PQQ synthesis protein E</fullName>
    </alternativeName>
</protein>
<dbReference type="EMBL" id="JACDQQ010000843">
    <property type="protein sequence ID" value="MBA0085060.1"/>
    <property type="molecule type" value="Genomic_DNA"/>
</dbReference>
<dbReference type="GO" id="GO:0051539">
    <property type="term" value="F:4 iron, 4 sulfur cluster binding"/>
    <property type="evidence" value="ECO:0007669"/>
    <property type="project" value="UniProtKB-KW"/>
</dbReference>
<feature type="domain" description="Radical SAM core" evidence="9">
    <location>
        <begin position="2"/>
        <end position="217"/>
    </location>
</feature>
<evidence type="ECO:0000313" key="11">
    <source>
        <dbReference type="Proteomes" id="UP000567293"/>
    </source>
</evidence>
<dbReference type="PROSITE" id="PS51918">
    <property type="entry name" value="RADICAL_SAM"/>
    <property type="match status" value="1"/>
</dbReference>
<dbReference type="AlphaFoldDB" id="A0A7V8NPX7"/>
<name>A0A7V8NPX7_9BACT</name>
<keyword evidence="5 8" id="KW-0560">Oxidoreductase</keyword>
<keyword evidence="6 8" id="KW-0408">Iron</keyword>
<keyword evidence="2 8" id="KW-0949">S-adenosyl-L-methionine</keyword>
<dbReference type="InterPro" id="IPR050377">
    <property type="entry name" value="Radical_SAM_PqqE_MftC-like"/>
</dbReference>
<evidence type="ECO:0000256" key="2">
    <source>
        <dbReference type="ARBA" id="ARBA00022691"/>
    </source>
</evidence>
<dbReference type="HAMAP" id="MF_00660">
    <property type="entry name" value="PqqE"/>
    <property type="match status" value="1"/>
</dbReference>
<feature type="binding site" evidence="8">
    <location>
        <position position="20"/>
    </location>
    <ligand>
        <name>[4Fe-4S] cluster</name>
        <dbReference type="ChEBI" id="CHEBI:49883"/>
        <note>4Fe-4S-S-AdoMet</note>
    </ligand>
</feature>
<dbReference type="InterPro" id="IPR058240">
    <property type="entry name" value="rSAM_sf"/>
</dbReference>
<evidence type="ECO:0000256" key="4">
    <source>
        <dbReference type="ARBA" id="ARBA00022905"/>
    </source>
</evidence>
<dbReference type="SFLD" id="SFLDG01067">
    <property type="entry name" value="SPASM/twitch_domain_containing"/>
    <property type="match status" value="1"/>
</dbReference>
<accession>A0A7V8NPX7</accession>
<proteinExistence type="inferred from homology"/>
<dbReference type="InterPro" id="IPR023885">
    <property type="entry name" value="4Fe4S-binding_SPASM_dom"/>
</dbReference>
<dbReference type="InterPro" id="IPR006638">
    <property type="entry name" value="Elp3/MiaA/NifB-like_rSAM"/>
</dbReference>
<dbReference type="GO" id="GO:0005506">
    <property type="term" value="F:iron ion binding"/>
    <property type="evidence" value="ECO:0007669"/>
    <property type="project" value="UniProtKB-UniRule"/>
</dbReference>
<reference evidence="10" key="1">
    <citation type="submission" date="2020-06" db="EMBL/GenBank/DDBJ databases">
        <title>Legume-microbial interactions unlock mineral nutrients during tropical forest succession.</title>
        <authorList>
            <person name="Epihov D.Z."/>
        </authorList>
    </citation>
    <scope>NUCLEOTIDE SEQUENCE [LARGE SCALE GENOMIC DNA]</scope>
    <source>
        <strain evidence="10">Pan2503</strain>
    </source>
</reference>
<evidence type="ECO:0000256" key="5">
    <source>
        <dbReference type="ARBA" id="ARBA00023002"/>
    </source>
</evidence>
<dbReference type="SFLD" id="SFLDS00029">
    <property type="entry name" value="Radical_SAM"/>
    <property type="match status" value="1"/>
</dbReference>
<dbReference type="Pfam" id="PF13186">
    <property type="entry name" value="SPASM"/>
    <property type="match status" value="1"/>
</dbReference>
<feature type="binding site" evidence="8">
    <location>
        <position position="23"/>
    </location>
    <ligand>
        <name>[4Fe-4S] cluster</name>
        <dbReference type="ChEBI" id="CHEBI:49883"/>
        <note>4Fe-4S-S-AdoMet</note>
    </ligand>
</feature>
<evidence type="ECO:0000256" key="7">
    <source>
        <dbReference type="ARBA" id="ARBA00023014"/>
    </source>
</evidence>
<dbReference type="InterPro" id="IPR017200">
    <property type="entry name" value="PqqE-like"/>
</dbReference>
<dbReference type="InterPro" id="IPR007197">
    <property type="entry name" value="rSAM"/>
</dbReference>
<comment type="subunit">
    <text evidence="8">Interacts with PqqD. The interaction is necessary for activity of PqqE.</text>
</comment>
<dbReference type="SUPFAM" id="SSF102114">
    <property type="entry name" value="Radical SAM enzymes"/>
    <property type="match status" value="1"/>
</dbReference>
<dbReference type="NCBIfam" id="TIGR04085">
    <property type="entry name" value="rSAM_more_4Fe4S"/>
    <property type="match status" value="1"/>
</dbReference>
<comment type="caution">
    <text evidence="10">The sequence shown here is derived from an EMBL/GenBank/DDBJ whole genome shotgun (WGS) entry which is preliminary data.</text>
</comment>
<gene>
    <name evidence="8 10" type="primary">pqqE</name>
    <name evidence="10" type="ORF">HRJ53_08690</name>
</gene>
<comment type="cofactor">
    <cofactor evidence="8">
        <name>[4Fe-4S] cluster</name>
        <dbReference type="ChEBI" id="CHEBI:49883"/>
    </cofactor>
    <text evidence="8">Binds 1 [4Fe-4S] cluster. The cluster is coordinated with 3 cysteines and an exchangeable S-adenosyl-L-methionine.</text>
</comment>